<name>A0AAV7H6U2_DENCH</name>
<evidence type="ECO:0000313" key="1">
    <source>
        <dbReference type="EMBL" id="KAH0469875.1"/>
    </source>
</evidence>
<dbReference type="AlphaFoldDB" id="A0AAV7H6U2"/>
<proteinExistence type="predicted"/>
<dbReference type="EMBL" id="JAGFBR010000002">
    <property type="protein sequence ID" value="KAH0469875.1"/>
    <property type="molecule type" value="Genomic_DNA"/>
</dbReference>
<evidence type="ECO:0000313" key="2">
    <source>
        <dbReference type="Proteomes" id="UP000775213"/>
    </source>
</evidence>
<organism evidence="1 2">
    <name type="scientific">Dendrobium chrysotoxum</name>
    <name type="common">Orchid</name>
    <dbReference type="NCBI Taxonomy" id="161865"/>
    <lineage>
        <taxon>Eukaryota</taxon>
        <taxon>Viridiplantae</taxon>
        <taxon>Streptophyta</taxon>
        <taxon>Embryophyta</taxon>
        <taxon>Tracheophyta</taxon>
        <taxon>Spermatophyta</taxon>
        <taxon>Magnoliopsida</taxon>
        <taxon>Liliopsida</taxon>
        <taxon>Asparagales</taxon>
        <taxon>Orchidaceae</taxon>
        <taxon>Epidendroideae</taxon>
        <taxon>Malaxideae</taxon>
        <taxon>Dendrobiinae</taxon>
        <taxon>Dendrobium</taxon>
    </lineage>
</organism>
<accession>A0AAV7H6U2</accession>
<protein>
    <submittedName>
        <fullName evidence="1">Uncharacterized protein</fullName>
    </submittedName>
</protein>
<dbReference type="Proteomes" id="UP000775213">
    <property type="component" value="Unassembled WGS sequence"/>
</dbReference>
<gene>
    <name evidence="1" type="ORF">IEQ34_001433</name>
</gene>
<sequence>MHPYNYILKFSCVVRMYFKIPHKIGGSIWISNNYIRRQFASSLLKIVENQLQLLKVDHPILLPLSLALNINVNSYILLLH</sequence>
<comment type="caution">
    <text evidence="1">The sequence shown here is derived from an EMBL/GenBank/DDBJ whole genome shotgun (WGS) entry which is preliminary data.</text>
</comment>
<keyword evidence="2" id="KW-1185">Reference proteome</keyword>
<reference evidence="1 2" key="1">
    <citation type="journal article" date="2021" name="Hortic Res">
        <title>Chromosome-scale assembly of the Dendrobium chrysotoxum genome enhances the understanding of orchid evolution.</title>
        <authorList>
            <person name="Zhang Y."/>
            <person name="Zhang G.Q."/>
            <person name="Zhang D."/>
            <person name="Liu X.D."/>
            <person name="Xu X.Y."/>
            <person name="Sun W.H."/>
            <person name="Yu X."/>
            <person name="Zhu X."/>
            <person name="Wang Z.W."/>
            <person name="Zhao X."/>
            <person name="Zhong W.Y."/>
            <person name="Chen H."/>
            <person name="Yin W.L."/>
            <person name="Huang T."/>
            <person name="Niu S.C."/>
            <person name="Liu Z.J."/>
        </authorList>
    </citation>
    <scope>NUCLEOTIDE SEQUENCE [LARGE SCALE GENOMIC DNA]</scope>
    <source>
        <strain evidence="1">Lindl</strain>
    </source>
</reference>